<proteinExistence type="predicted"/>
<feature type="domain" description="Glucose-6-phosphate dehydrogenase assembly protein OpcA C-terminal" evidence="3">
    <location>
        <begin position="164"/>
        <end position="293"/>
    </location>
</feature>
<dbReference type="Pfam" id="PF20171">
    <property type="entry name" value="OpcA_G6PD_C"/>
    <property type="match status" value="1"/>
</dbReference>
<comment type="caution">
    <text evidence="4">The sequence shown here is derived from an EMBL/GenBank/DDBJ whole genome shotgun (WGS) entry which is preliminary data.</text>
</comment>
<feature type="region of interest" description="Disordered" evidence="1">
    <location>
        <begin position="299"/>
        <end position="333"/>
    </location>
</feature>
<dbReference type="OrthoDB" id="128564at2"/>
<dbReference type="Proteomes" id="UP000460272">
    <property type="component" value="Unassembled WGS sequence"/>
</dbReference>
<dbReference type="PANTHER" id="PTHR38658">
    <property type="entry name" value="OXPP CYCLE PROTEIN OPCA-RELATED"/>
    <property type="match status" value="1"/>
</dbReference>
<evidence type="ECO:0000256" key="1">
    <source>
        <dbReference type="SAM" id="MobiDB-lite"/>
    </source>
</evidence>
<evidence type="ECO:0000313" key="4">
    <source>
        <dbReference type="EMBL" id="TVZ04811.1"/>
    </source>
</evidence>
<protein>
    <submittedName>
        <fullName evidence="4">Oxidoreductase</fullName>
    </submittedName>
</protein>
<feature type="compositionally biased region" description="Low complexity" evidence="1">
    <location>
        <begin position="318"/>
        <end position="333"/>
    </location>
</feature>
<dbReference type="RefSeq" id="WP_145852519.1">
    <property type="nucleotide sequence ID" value="NZ_RPFW01000002.1"/>
</dbReference>
<organism evidence="4 5">
    <name type="scientific">Trebonia kvetii</name>
    <dbReference type="NCBI Taxonomy" id="2480626"/>
    <lineage>
        <taxon>Bacteria</taxon>
        <taxon>Bacillati</taxon>
        <taxon>Actinomycetota</taxon>
        <taxon>Actinomycetes</taxon>
        <taxon>Streptosporangiales</taxon>
        <taxon>Treboniaceae</taxon>
        <taxon>Trebonia</taxon>
    </lineage>
</organism>
<evidence type="ECO:0000259" key="2">
    <source>
        <dbReference type="Pfam" id="PF10128"/>
    </source>
</evidence>
<gene>
    <name evidence="4" type="ORF">EAS64_09160</name>
</gene>
<feature type="domain" description="Glucose-6-phosphate dehydrogenase assembly protein OpcA N-terminal" evidence="2">
    <location>
        <begin position="51"/>
        <end position="159"/>
    </location>
</feature>
<reference evidence="4 5" key="1">
    <citation type="submission" date="2018-11" db="EMBL/GenBank/DDBJ databases">
        <title>Trebonia kvetii gen.nov., sp.nov., a novel acidophilic actinobacterium, and proposal of the new actinobacterial family Treboniaceae fam. nov.</title>
        <authorList>
            <person name="Rapoport D."/>
            <person name="Sagova-Mareckova M."/>
            <person name="Sedlacek I."/>
            <person name="Provaznik J."/>
            <person name="Kralova S."/>
            <person name="Pavlinic D."/>
            <person name="Benes V."/>
            <person name="Kopecky J."/>
        </authorList>
    </citation>
    <scope>NUCLEOTIDE SEQUENCE [LARGE SCALE GENOMIC DNA]</scope>
    <source>
        <strain evidence="4 5">15Tr583</strain>
    </source>
</reference>
<keyword evidence="5" id="KW-1185">Reference proteome</keyword>
<dbReference type="PANTHER" id="PTHR38658:SF1">
    <property type="entry name" value="OXPP CYCLE PROTEIN OPCA-RELATED"/>
    <property type="match status" value="1"/>
</dbReference>
<dbReference type="AlphaFoldDB" id="A0A6P2C3M3"/>
<dbReference type="InterPro" id="IPR004555">
    <property type="entry name" value="G6PDH_assembly_OpcA"/>
</dbReference>
<dbReference type="EMBL" id="RPFW01000002">
    <property type="protein sequence ID" value="TVZ04811.1"/>
    <property type="molecule type" value="Genomic_DNA"/>
</dbReference>
<accession>A0A6P2C3M3</accession>
<dbReference type="InterPro" id="IPR046801">
    <property type="entry name" value="OpcA_G6PD_N"/>
</dbReference>
<name>A0A6P2C3M3_9ACTN</name>
<sequence length="333" mass="35506">MTIDLTDTTTGAIDQALTEARRRLGGMTLGMVLTLIIVTDEAAQYDAIRAANQAAREHPCRILTVISRKPKADSRLDAEIRVGEASPGETIVLRMYGMLGQHADSVVAPLLVPDVPVVTWWPDFGPEVPAKHPLGALAQRRVTDAATAEEPRAVLAALAAAYQPGDTDFGWTRSTPWRSLLAATFDQPHPAISAGEIAAEEDNPTADLIAAWLELRLNVPVSRTVSGGPGITAALFATAEGEIRITRTDGRTATLSWPGRVDRMVALHRRDTEELLAEELRRLDPDEVYAETLQRVLASPPTSATLADESPEADAADAVDGADGASVTVADGE</sequence>
<evidence type="ECO:0000313" key="5">
    <source>
        <dbReference type="Proteomes" id="UP000460272"/>
    </source>
</evidence>
<evidence type="ECO:0000259" key="3">
    <source>
        <dbReference type="Pfam" id="PF20171"/>
    </source>
</evidence>
<dbReference type="Pfam" id="PF10128">
    <property type="entry name" value="OpcA_G6PD_assem"/>
    <property type="match status" value="1"/>
</dbReference>
<dbReference type="InterPro" id="IPR046802">
    <property type="entry name" value="OpcA_G6PD_C"/>
</dbReference>